<dbReference type="Pfam" id="PF14226">
    <property type="entry name" value="DIOX_N"/>
    <property type="match status" value="1"/>
</dbReference>
<dbReference type="InterPro" id="IPR027443">
    <property type="entry name" value="IPNS-like_sf"/>
</dbReference>
<evidence type="ECO:0000259" key="6">
    <source>
        <dbReference type="PROSITE" id="PS51471"/>
    </source>
</evidence>
<evidence type="ECO:0000313" key="8">
    <source>
        <dbReference type="Proteomes" id="UP001497457"/>
    </source>
</evidence>
<dbReference type="SUPFAM" id="SSF51197">
    <property type="entry name" value="Clavaminate synthase-like"/>
    <property type="match status" value="1"/>
</dbReference>
<dbReference type="GO" id="GO:0051213">
    <property type="term" value="F:dioxygenase activity"/>
    <property type="evidence" value="ECO:0007669"/>
    <property type="project" value="UniProtKB-ARBA"/>
</dbReference>
<organism evidence="7 8">
    <name type="scientific">Urochloa decumbens</name>
    <dbReference type="NCBI Taxonomy" id="240449"/>
    <lineage>
        <taxon>Eukaryota</taxon>
        <taxon>Viridiplantae</taxon>
        <taxon>Streptophyta</taxon>
        <taxon>Embryophyta</taxon>
        <taxon>Tracheophyta</taxon>
        <taxon>Spermatophyta</taxon>
        <taxon>Magnoliopsida</taxon>
        <taxon>Liliopsida</taxon>
        <taxon>Poales</taxon>
        <taxon>Poaceae</taxon>
        <taxon>PACMAD clade</taxon>
        <taxon>Panicoideae</taxon>
        <taxon>Panicodae</taxon>
        <taxon>Paniceae</taxon>
        <taxon>Melinidinae</taxon>
        <taxon>Urochloa</taxon>
    </lineage>
</organism>
<keyword evidence="4 5" id="KW-0408">Iron</keyword>
<dbReference type="PANTHER" id="PTHR10209:SF662">
    <property type="entry name" value="OS01G0536400 PROTEIN"/>
    <property type="match status" value="1"/>
</dbReference>
<dbReference type="InterPro" id="IPR005123">
    <property type="entry name" value="Oxoglu/Fe-dep_dioxygenase_dom"/>
</dbReference>
<evidence type="ECO:0000256" key="2">
    <source>
        <dbReference type="ARBA" id="ARBA00022723"/>
    </source>
</evidence>
<evidence type="ECO:0000256" key="1">
    <source>
        <dbReference type="ARBA" id="ARBA00008056"/>
    </source>
</evidence>
<accession>A0ABC8X0M4</accession>
<feature type="domain" description="Fe2OG dioxygenase" evidence="6">
    <location>
        <begin position="208"/>
        <end position="325"/>
    </location>
</feature>
<evidence type="ECO:0000256" key="3">
    <source>
        <dbReference type="ARBA" id="ARBA00023002"/>
    </source>
</evidence>
<proteinExistence type="inferred from homology"/>
<keyword evidence="3 5" id="KW-0560">Oxidoreductase</keyword>
<name>A0ABC8X0M4_9POAL</name>
<dbReference type="FunFam" id="2.60.120.330:FF:000026">
    <property type="entry name" value="DIBOA-glucoside dioxygenase BX6"/>
    <property type="match status" value="1"/>
</dbReference>
<dbReference type="Gene3D" id="2.60.120.330">
    <property type="entry name" value="B-lactam Antibiotic, Isopenicillin N Synthase, Chain"/>
    <property type="match status" value="1"/>
</dbReference>
<sequence>MAAAAHDYEAAAELARFHGTRAGVRGLVESGVTAVPPLFSTPTTMTPAAPLAPPAAPVIPPPSAFTIPVIDLSLPRQDAVALVRAAARSHGFFHAANHCVPAGTITAALAAARSFHEQPLAARSAFYSLDPVGPVAYSTIPVTQQPPVRPWRDSLRVRFGPGQPELGDLPPSCRDALRAYQRALAGFGEEMAGLLSEALGVGAARLEEELRVRGWLMACHYYPPCPEPGRVVGSREHTDPGVFTVLAQDGVGGLQVRYDDHHDGDGGDDDGGVWVDVVPVAGALLVNIGDLLKVVSNDEYKSVEHRVVIKSKQDARVSIALFFNPAKRGDSDRFGPPPELVTAERPAEYGNFTFFEFMSSRRKFGHSRSSIQCLKVSSS</sequence>
<protein>
    <recommendedName>
        <fullName evidence="6">Fe2OG dioxygenase domain-containing protein</fullName>
    </recommendedName>
</protein>
<evidence type="ECO:0000313" key="7">
    <source>
        <dbReference type="EMBL" id="CAL4918373.1"/>
    </source>
</evidence>
<dbReference type="PANTHER" id="PTHR10209">
    <property type="entry name" value="OXIDOREDUCTASE, 2OG-FE II OXYGENASE FAMILY PROTEIN"/>
    <property type="match status" value="1"/>
</dbReference>
<comment type="similarity">
    <text evidence="1 5">Belongs to the iron/ascorbate-dependent oxidoreductase family.</text>
</comment>
<dbReference type="Pfam" id="PF03171">
    <property type="entry name" value="2OG-FeII_Oxy"/>
    <property type="match status" value="1"/>
</dbReference>
<dbReference type="GO" id="GO:0046872">
    <property type="term" value="F:metal ion binding"/>
    <property type="evidence" value="ECO:0007669"/>
    <property type="project" value="UniProtKB-KW"/>
</dbReference>
<dbReference type="InterPro" id="IPR026992">
    <property type="entry name" value="DIOX_N"/>
</dbReference>
<dbReference type="AlphaFoldDB" id="A0ABC8X0M4"/>
<gene>
    <name evidence="7" type="ORF">URODEC1_LOCUS19130</name>
</gene>
<dbReference type="Proteomes" id="UP001497457">
    <property type="component" value="Chromosome 13rd"/>
</dbReference>
<keyword evidence="8" id="KW-1185">Reference proteome</keyword>
<reference evidence="7" key="1">
    <citation type="submission" date="2024-10" db="EMBL/GenBank/DDBJ databases">
        <authorList>
            <person name="Ryan C."/>
        </authorList>
    </citation>
    <scope>NUCLEOTIDE SEQUENCE [LARGE SCALE GENOMIC DNA]</scope>
</reference>
<dbReference type="PROSITE" id="PS51471">
    <property type="entry name" value="FE2OG_OXY"/>
    <property type="match status" value="1"/>
</dbReference>
<dbReference type="PRINTS" id="PR00682">
    <property type="entry name" value="IPNSYNTHASE"/>
</dbReference>
<dbReference type="EMBL" id="OZ075123">
    <property type="protein sequence ID" value="CAL4918373.1"/>
    <property type="molecule type" value="Genomic_DNA"/>
</dbReference>
<dbReference type="InterPro" id="IPR044861">
    <property type="entry name" value="IPNS-like_FE2OG_OXY"/>
</dbReference>
<keyword evidence="2 5" id="KW-0479">Metal-binding</keyword>
<evidence type="ECO:0000256" key="4">
    <source>
        <dbReference type="ARBA" id="ARBA00023004"/>
    </source>
</evidence>
<evidence type="ECO:0000256" key="5">
    <source>
        <dbReference type="RuleBase" id="RU003682"/>
    </source>
</evidence>